<proteinExistence type="predicted"/>
<dbReference type="AlphaFoldDB" id="A0A2S1LM90"/>
<gene>
    <name evidence="1" type="ORF">FK004_06090</name>
</gene>
<evidence type="ECO:0000313" key="1">
    <source>
        <dbReference type="EMBL" id="AWG24829.1"/>
    </source>
</evidence>
<dbReference type="OrthoDB" id="1100373at2"/>
<evidence type="ECO:0000313" key="2">
    <source>
        <dbReference type="Proteomes" id="UP000244677"/>
    </source>
</evidence>
<dbReference type="RefSeq" id="WP_108736457.1">
    <property type="nucleotide sequence ID" value="NZ_CP020919.1"/>
</dbReference>
<accession>A0A2S1LM90</accession>
<dbReference type="KEGG" id="fki:FK004_06090"/>
<name>A0A2S1LM90_9FLAO</name>
<sequence length="98" mass="10695">MKTVTVLMQQSFLDLSIQYTGTVYNAFEIARVNNRSITDQMAAGDEIIIPDGLTQSPKALQYFEARKIVPATGLTGREGIPEPTGIGSMIVDTNFIIT</sequence>
<protein>
    <recommendedName>
        <fullName evidence="3">LysM domain-containing protein</fullName>
    </recommendedName>
</protein>
<evidence type="ECO:0008006" key="3">
    <source>
        <dbReference type="Google" id="ProtNLM"/>
    </source>
</evidence>
<keyword evidence="2" id="KW-1185">Reference proteome</keyword>
<dbReference type="Proteomes" id="UP000244677">
    <property type="component" value="Chromosome"/>
</dbReference>
<dbReference type="EMBL" id="CP020919">
    <property type="protein sequence ID" value="AWG24829.1"/>
    <property type="molecule type" value="Genomic_DNA"/>
</dbReference>
<reference evidence="1 2" key="1">
    <citation type="submission" date="2017-04" db="EMBL/GenBank/DDBJ databases">
        <title>Complete genome sequence of Flavobacterium kingsejong AJ004.</title>
        <authorList>
            <person name="Lee P.C."/>
        </authorList>
    </citation>
    <scope>NUCLEOTIDE SEQUENCE [LARGE SCALE GENOMIC DNA]</scope>
    <source>
        <strain evidence="1 2">AJ004</strain>
    </source>
</reference>
<organism evidence="1 2">
    <name type="scientific">Flavobacterium kingsejongi</name>
    <dbReference type="NCBI Taxonomy" id="1678728"/>
    <lineage>
        <taxon>Bacteria</taxon>
        <taxon>Pseudomonadati</taxon>
        <taxon>Bacteroidota</taxon>
        <taxon>Flavobacteriia</taxon>
        <taxon>Flavobacteriales</taxon>
        <taxon>Flavobacteriaceae</taxon>
        <taxon>Flavobacterium</taxon>
    </lineage>
</organism>